<dbReference type="AlphaFoldDB" id="A0AAW9HWQ6"/>
<accession>A0AAW9HWQ6</accession>
<dbReference type="GO" id="GO:0005886">
    <property type="term" value="C:plasma membrane"/>
    <property type="evidence" value="ECO:0007669"/>
    <property type="project" value="UniProtKB-SubCell"/>
</dbReference>
<evidence type="ECO:0000256" key="8">
    <source>
        <dbReference type="ARBA" id="ARBA00022982"/>
    </source>
</evidence>
<evidence type="ECO:0000256" key="4">
    <source>
        <dbReference type="ARBA" id="ARBA00022475"/>
    </source>
</evidence>
<comment type="caution">
    <text evidence="14">The sequence shown here is derived from an EMBL/GenBank/DDBJ whole genome shotgun (WGS) entry which is preliminary data.</text>
</comment>
<comment type="similarity">
    <text evidence="2 12">Belongs to the cytochrome ubiquinol oxidase subunit 1 family.</text>
</comment>
<evidence type="ECO:0000313" key="15">
    <source>
        <dbReference type="Proteomes" id="UP001275049"/>
    </source>
</evidence>
<reference evidence="14 15" key="1">
    <citation type="submission" date="2023-10" db="EMBL/GenBank/DDBJ databases">
        <title>Whole Genome based description of the genera Actinobaculum and Actinotignum reveals a complex phylogenetic relationship within the species included in the genus Actinotignum.</title>
        <authorList>
            <person name="Jensen C.S."/>
            <person name="Dargis R."/>
            <person name="Kemp M."/>
            <person name="Christensen J.J."/>
        </authorList>
    </citation>
    <scope>NUCLEOTIDE SEQUENCE</scope>
    <source>
        <strain evidence="14">SLA_B511</strain>
        <strain evidence="13 15">SLA_B974</strain>
    </source>
</reference>
<keyword evidence="6 12" id="KW-0812">Transmembrane</keyword>
<feature type="transmembrane region" description="Helical" evidence="12">
    <location>
        <begin position="397"/>
        <end position="417"/>
    </location>
</feature>
<dbReference type="RefSeq" id="WP_022866814.1">
    <property type="nucleotide sequence ID" value="NZ_CAMYCL010000006.1"/>
</dbReference>
<keyword evidence="15" id="KW-1185">Reference proteome</keyword>
<evidence type="ECO:0000256" key="10">
    <source>
        <dbReference type="ARBA" id="ARBA00023004"/>
    </source>
</evidence>
<evidence type="ECO:0000256" key="12">
    <source>
        <dbReference type="PIRNR" id="PIRNR006446"/>
    </source>
</evidence>
<gene>
    <name evidence="14" type="ORF">R6G80_06250</name>
    <name evidence="13" type="ORF">R6G86_06975</name>
</gene>
<evidence type="ECO:0000256" key="11">
    <source>
        <dbReference type="ARBA" id="ARBA00023136"/>
    </source>
</evidence>
<dbReference type="GO" id="GO:0020037">
    <property type="term" value="F:heme binding"/>
    <property type="evidence" value="ECO:0007669"/>
    <property type="project" value="TreeGrafter"/>
</dbReference>
<dbReference type="PIRSF" id="PIRSF006446">
    <property type="entry name" value="Cyt_quinol_oxidase_1"/>
    <property type="match status" value="1"/>
</dbReference>
<keyword evidence="9 12" id="KW-1133">Transmembrane helix</keyword>
<comment type="subcellular location">
    <subcellularLocation>
        <location evidence="1">Cell membrane</location>
        <topology evidence="1">Multi-pass membrane protein</topology>
    </subcellularLocation>
</comment>
<dbReference type="GO" id="GO:0019646">
    <property type="term" value="P:aerobic electron transport chain"/>
    <property type="evidence" value="ECO:0007669"/>
    <property type="project" value="InterPro"/>
</dbReference>
<keyword evidence="8 12" id="KW-0249">Electron transport</keyword>
<dbReference type="GO" id="GO:0046872">
    <property type="term" value="F:metal ion binding"/>
    <property type="evidence" value="ECO:0007669"/>
    <property type="project" value="UniProtKB-UniRule"/>
</dbReference>
<evidence type="ECO:0000313" key="14">
    <source>
        <dbReference type="EMBL" id="MDY5155324.1"/>
    </source>
</evidence>
<keyword evidence="7 12" id="KW-0479">Metal-binding</keyword>
<evidence type="ECO:0000256" key="5">
    <source>
        <dbReference type="ARBA" id="ARBA00022617"/>
    </source>
</evidence>
<feature type="transmembrane region" description="Helical" evidence="12">
    <location>
        <begin position="232"/>
        <end position="251"/>
    </location>
</feature>
<feature type="transmembrane region" description="Helical" evidence="12">
    <location>
        <begin position="53"/>
        <end position="71"/>
    </location>
</feature>
<organism evidence="14 16">
    <name type="scientific">Actinotignum urinale</name>
    <dbReference type="NCBI Taxonomy" id="190146"/>
    <lineage>
        <taxon>Bacteria</taxon>
        <taxon>Bacillati</taxon>
        <taxon>Actinomycetota</taxon>
        <taxon>Actinomycetes</taxon>
        <taxon>Actinomycetales</taxon>
        <taxon>Actinomycetaceae</taxon>
        <taxon>Actinotignum</taxon>
    </lineage>
</organism>
<feature type="transmembrane region" description="Helical" evidence="12">
    <location>
        <begin position="91"/>
        <end position="115"/>
    </location>
</feature>
<feature type="transmembrane region" description="Helical" evidence="12">
    <location>
        <begin position="16"/>
        <end position="33"/>
    </location>
</feature>
<dbReference type="GO" id="GO:0009055">
    <property type="term" value="F:electron transfer activity"/>
    <property type="evidence" value="ECO:0007669"/>
    <property type="project" value="UniProtKB-UniRule"/>
</dbReference>
<dbReference type="InterPro" id="IPR002585">
    <property type="entry name" value="Cyt-d_ubiquinol_oxidase_su_1"/>
</dbReference>
<keyword evidence="3 12" id="KW-0813">Transport</keyword>
<keyword evidence="4 12" id="KW-1003">Cell membrane</keyword>
<name>A0AAW9HWQ6_9ACTO</name>
<evidence type="ECO:0000256" key="7">
    <source>
        <dbReference type="ARBA" id="ARBA00022723"/>
    </source>
</evidence>
<dbReference type="GO" id="GO:0016682">
    <property type="term" value="F:oxidoreductase activity, acting on diphenols and related substances as donors, oxygen as acceptor"/>
    <property type="evidence" value="ECO:0007669"/>
    <property type="project" value="TreeGrafter"/>
</dbReference>
<evidence type="ECO:0000256" key="1">
    <source>
        <dbReference type="ARBA" id="ARBA00004651"/>
    </source>
</evidence>
<evidence type="ECO:0000313" key="13">
    <source>
        <dbReference type="EMBL" id="MDY5133479.1"/>
    </source>
</evidence>
<keyword evidence="5 12" id="KW-0349">Heme</keyword>
<dbReference type="PANTHER" id="PTHR30365:SF15">
    <property type="entry name" value="CYTOCHROME BD UBIQUINOL OXIDASE SUBUNIT 1"/>
    <property type="match status" value="1"/>
</dbReference>
<dbReference type="Proteomes" id="UP001275049">
    <property type="component" value="Unassembled WGS sequence"/>
</dbReference>
<proteinExistence type="inferred from homology"/>
<keyword evidence="10 12" id="KW-0408">Iron</keyword>
<keyword evidence="11 12" id="KW-0472">Membrane</keyword>
<dbReference type="PANTHER" id="PTHR30365">
    <property type="entry name" value="CYTOCHROME D UBIQUINOL OXIDASE"/>
    <property type="match status" value="1"/>
</dbReference>
<feature type="transmembrane region" description="Helical" evidence="12">
    <location>
        <begin position="127"/>
        <end position="145"/>
    </location>
</feature>
<feature type="transmembrane region" description="Helical" evidence="12">
    <location>
        <begin position="182"/>
        <end position="208"/>
    </location>
</feature>
<evidence type="ECO:0000256" key="6">
    <source>
        <dbReference type="ARBA" id="ARBA00022692"/>
    </source>
</evidence>
<feature type="transmembrane region" description="Helical" evidence="12">
    <location>
        <begin position="452"/>
        <end position="475"/>
    </location>
</feature>
<protein>
    <submittedName>
        <fullName evidence="14">Cytochrome ubiquinol oxidase subunit I</fullName>
    </submittedName>
</protein>
<dbReference type="GO" id="GO:0070069">
    <property type="term" value="C:cytochrome complex"/>
    <property type="evidence" value="ECO:0007669"/>
    <property type="project" value="UniProtKB-UniRule"/>
</dbReference>
<evidence type="ECO:0000256" key="3">
    <source>
        <dbReference type="ARBA" id="ARBA00022448"/>
    </source>
</evidence>
<evidence type="ECO:0000313" key="16">
    <source>
        <dbReference type="Proteomes" id="UP001281731"/>
    </source>
</evidence>
<dbReference type="Pfam" id="PF01654">
    <property type="entry name" value="Cyt_bd_oxida_I"/>
    <property type="match status" value="1"/>
</dbReference>
<evidence type="ECO:0000256" key="2">
    <source>
        <dbReference type="ARBA" id="ARBA00009819"/>
    </source>
</evidence>
<evidence type="ECO:0000256" key="9">
    <source>
        <dbReference type="ARBA" id="ARBA00022989"/>
    </source>
</evidence>
<dbReference type="EMBL" id="JAWNGC010000007">
    <property type="protein sequence ID" value="MDY5155324.1"/>
    <property type="molecule type" value="Genomic_DNA"/>
</dbReference>
<dbReference type="Proteomes" id="UP001281731">
    <property type="component" value="Unassembled WGS sequence"/>
</dbReference>
<sequence length="501" mass="55870">MDPITLARWQFGITTVYHWFQVPLTIGLSLIVAFMQTKARKTGDPKWQRITDFFGKILLINFALGVATGIVQEFQFGLNWSEYSRFVGDIFGAPLAFEALLAFFLESTFLGLWIFGKGRLSPKIHNLCAWLFSIGTMVSAAWILAANSFMQNPNGAVFNPKTGRAELDGVSGFLKLFANETWIYTFAHAISAAFTLSGVLVAGFAFWWMARSIRLTGNESEARDYWKPTAKLGLKVTLVASLIAATSGHFMGQHLGEIQPTKAAAMMGVCKGEESAKLSLVMFGNSCDTATQVYVPIPGLESFMMTNHFTGPESRLESIDEANKKVLDRIHKMENVNKELVDKFTEAYGKNEVTPNVLVSYYSFRVMVGVGLLDILIAAVGLWVLRGNRLVRSEKWGRFWLWMIPLQFLANTAGWILTEIGRQPWVVYPGHVDGVLLMTDLGVSHSVNAGSVAFSLTAFTLLYTSLGIVWFWLLARYLKEGINTHKKVVEYDVKATPELVY</sequence>
<dbReference type="EMBL" id="JAWNGA010000012">
    <property type="protein sequence ID" value="MDY5133479.1"/>
    <property type="molecule type" value="Genomic_DNA"/>
</dbReference>
<feature type="transmembrane region" description="Helical" evidence="12">
    <location>
        <begin position="362"/>
        <end position="385"/>
    </location>
</feature>